<reference evidence="3" key="1">
    <citation type="submission" date="2024-04" db="EMBL/GenBank/DDBJ databases">
        <title>Salinicola lusitanus LLJ914,a marine bacterium isolated from the Okinawa Trough.</title>
        <authorList>
            <person name="Li J."/>
        </authorList>
    </citation>
    <scope>NUCLEOTIDE SEQUENCE [LARGE SCALE GENOMIC DNA]</scope>
</reference>
<evidence type="ECO:0000256" key="1">
    <source>
        <dbReference type="SAM" id="SignalP"/>
    </source>
</evidence>
<feature type="chain" id="PRO_5043631674" evidence="1">
    <location>
        <begin position="24"/>
        <end position="144"/>
    </location>
</feature>
<name>A0AAW0P033_9GOBI</name>
<sequence>MKTVPLLLAFLVLFGGRPGFSSAKNYTAVEGENFEATSSPSVNIKPSNGPNVSTTVHNVTTTTKQPSLNGRLTENHLYEEVPDQINSAAIYSLISPHEAQSQMENQPQDKAYSEVHFTSNSDALQCQSGEVQNVLYSTITSPQP</sequence>
<proteinExistence type="predicted"/>
<keyword evidence="1" id="KW-0732">Signal</keyword>
<evidence type="ECO:0000313" key="3">
    <source>
        <dbReference type="Proteomes" id="UP001460270"/>
    </source>
</evidence>
<dbReference type="Proteomes" id="UP001460270">
    <property type="component" value="Unassembled WGS sequence"/>
</dbReference>
<dbReference type="EMBL" id="JBBPFD010000010">
    <property type="protein sequence ID" value="KAK7910146.1"/>
    <property type="molecule type" value="Genomic_DNA"/>
</dbReference>
<protein>
    <submittedName>
        <fullName evidence="2">Uncharacterized protein</fullName>
    </submittedName>
</protein>
<evidence type="ECO:0000313" key="2">
    <source>
        <dbReference type="EMBL" id="KAK7910146.1"/>
    </source>
</evidence>
<keyword evidence="3" id="KW-1185">Reference proteome</keyword>
<gene>
    <name evidence="2" type="ORF">WMY93_014830</name>
</gene>
<comment type="caution">
    <text evidence="2">The sequence shown here is derived from an EMBL/GenBank/DDBJ whole genome shotgun (WGS) entry which is preliminary data.</text>
</comment>
<organism evidence="2 3">
    <name type="scientific">Mugilogobius chulae</name>
    <name type="common">yellowstripe goby</name>
    <dbReference type="NCBI Taxonomy" id="88201"/>
    <lineage>
        <taxon>Eukaryota</taxon>
        <taxon>Metazoa</taxon>
        <taxon>Chordata</taxon>
        <taxon>Craniata</taxon>
        <taxon>Vertebrata</taxon>
        <taxon>Euteleostomi</taxon>
        <taxon>Actinopterygii</taxon>
        <taxon>Neopterygii</taxon>
        <taxon>Teleostei</taxon>
        <taxon>Neoteleostei</taxon>
        <taxon>Acanthomorphata</taxon>
        <taxon>Gobiaria</taxon>
        <taxon>Gobiiformes</taxon>
        <taxon>Gobioidei</taxon>
        <taxon>Gobiidae</taxon>
        <taxon>Gobionellinae</taxon>
        <taxon>Mugilogobius</taxon>
    </lineage>
</organism>
<feature type="signal peptide" evidence="1">
    <location>
        <begin position="1"/>
        <end position="23"/>
    </location>
</feature>
<accession>A0AAW0P033</accession>
<dbReference type="AlphaFoldDB" id="A0AAW0P033"/>